<evidence type="ECO:0008006" key="4">
    <source>
        <dbReference type="Google" id="ProtNLM"/>
    </source>
</evidence>
<dbReference type="AlphaFoldDB" id="A0A7W8X0C3"/>
<accession>A0A7W8X0C3</accession>
<evidence type="ECO:0000313" key="3">
    <source>
        <dbReference type="Proteomes" id="UP000580797"/>
    </source>
</evidence>
<evidence type="ECO:0000256" key="1">
    <source>
        <dbReference type="SAM" id="Phobius"/>
    </source>
</evidence>
<sequence length="89" mass="9754">MNVVLKVGASLASIAAGFLGKKIVDIVWKKSTGKESPNMMDADAQREQSLKQVLAFTVFSSIVMGVIQVLTNRGTQRALQKYNRNLDEV</sequence>
<dbReference type="RefSeq" id="WP_183665522.1">
    <property type="nucleotide sequence ID" value="NZ_BAAARH010000002.1"/>
</dbReference>
<dbReference type="Pfam" id="PF14019">
    <property type="entry name" value="DUF4235"/>
    <property type="match status" value="1"/>
</dbReference>
<comment type="caution">
    <text evidence="2">The sequence shown here is derived from an EMBL/GenBank/DDBJ whole genome shotgun (WGS) entry which is preliminary data.</text>
</comment>
<dbReference type="Proteomes" id="UP000580797">
    <property type="component" value="Unassembled WGS sequence"/>
</dbReference>
<evidence type="ECO:0000313" key="2">
    <source>
        <dbReference type="EMBL" id="MBB5513275.1"/>
    </source>
</evidence>
<organism evidence="2 3">
    <name type="scientific">Neomicrococcus aestuarii</name>
    <dbReference type="NCBI Taxonomy" id="556325"/>
    <lineage>
        <taxon>Bacteria</taxon>
        <taxon>Bacillati</taxon>
        <taxon>Actinomycetota</taxon>
        <taxon>Actinomycetes</taxon>
        <taxon>Micrococcales</taxon>
        <taxon>Micrococcaceae</taxon>
        <taxon>Neomicrococcus</taxon>
    </lineage>
</organism>
<reference evidence="2 3" key="1">
    <citation type="submission" date="2020-08" db="EMBL/GenBank/DDBJ databases">
        <title>Sequencing the genomes of 1000 actinobacteria strains.</title>
        <authorList>
            <person name="Klenk H.-P."/>
        </authorList>
    </citation>
    <scope>NUCLEOTIDE SEQUENCE [LARGE SCALE GENOMIC DNA]</scope>
    <source>
        <strain evidence="2 3">DSM 105783</strain>
    </source>
</reference>
<name>A0A7W8X0C3_9MICC</name>
<proteinExistence type="predicted"/>
<keyword evidence="1" id="KW-1133">Transmembrane helix</keyword>
<gene>
    <name evidence="2" type="ORF">HD598_001962</name>
</gene>
<dbReference type="EMBL" id="JACHDR010000001">
    <property type="protein sequence ID" value="MBB5513275.1"/>
    <property type="molecule type" value="Genomic_DNA"/>
</dbReference>
<dbReference type="InterPro" id="IPR025329">
    <property type="entry name" value="DUF4235"/>
</dbReference>
<keyword evidence="1" id="KW-0812">Transmembrane</keyword>
<feature type="transmembrane region" description="Helical" evidence="1">
    <location>
        <begin position="53"/>
        <end position="71"/>
    </location>
</feature>
<keyword evidence="1" id="KW-0472">Membrane</keyword>
<protein>
    <recommendedName>
        <fullName evidence="4">DUF4235 domain-containing protein</fullName>
    </recommendedName>
</protein>